<dbReference type="RefSeq" id="WP_404548827.1">
    <property type="nucleotide sequence ID" value="NZ_JADIKJ010000019.1"/>
</dbReference>
<feature type="domain" description="HD-GYP" evidence="1">
    <location>
        <begin position="105"/>
        <end position="302"/>
    </location>
</feature>
<comment type="caution">
    <text evidence="2">The sequence shown here is derived from an EMBL/GenBank/DDBJ whole genome shotgun (WGS) entry which is preliminary data.</text>
</comment>
<proteinExistence type="predicted"/>
<accession>A0ABW8JP00</accession>
<reference evidence="2 3" key="1">
    <citation type="submission" date="2020-10" db="EMBL/GenBank/DDBJ databases">
        <title>Phylogeny of dyella-like bacteria.</title>
        <authorList>
            <person name="Fu J."/>
        </authorList>
    </citation>
    <scope>NUCLEOTIDE SEQUENCE [LARGE SCALE GENOMIC DNA]</scope>
    <source>
        <strain evidence="2 3">JP1</strain>
    </source>
</reference>
<name>A0ABW8JP00_9GAMM</name>
<dbReference type="CDD" id="cd00077">
    <property type="entry name" value="HDc"/>
    <property type="match status" value="1"/>
</dbReference>
<evidence type="ECO:0000259" key="1">
    <source>
        <dbReference type="PROSITE" id="PS51832"/>
    </source>
</evidence>
<dbReference type="PANTHER" id="PTHR43155:SF2">
    <property type="entry name" value="CYCLIC DI-GMP PHOSPHODIESTERASE PA4108"/>
    <property type="match status" value="1"/>
</dbReference>
<dbReference type="Proteomes" id="UP001620461">
    <property type="component" value="Unassembled WGS sequence"/>
</dbReference>
<dbReference type="InterPro" id="IPR003607">
    <property type="entry name" value="HD/PDEase_dom"/>
</dbReference>
<dbReference type="PANTHER" id="PTHR43155">
    <property type="entry name" value="CYCLIC DI-GMP PHOSPHODIESTERASE PA4108-RELATED"/>
    <property type="match status" value="1"/>
</dbReference>
<dbReference type="Pfam" id="PF13487">
    <property type="entry name" value="HD_5"/>
    <property type="match status" value="1"/>
</dbReference>
<gene>
    <name evidence="2" type="ORF">ISP15_16345</name>
</gene>
<evidence type="ECO:0000313" key="3">
    <source>
        <dbReference type="Proteomes" id="UP001620461"/>
    </source>
</evidence>
<dbReference type="Gene3D" id="1.10.3210.10">
    <property type="entry name" value="Hypothetical protein af1432"/>
    <property type="match status" value="1"/>
</dbReference>
<dbReference type="PROSITE" id="PS51832">
    <property type="entry name" value="HD_GYP"/>
    <property type="match status" value="1"/>
</dbReference>
<organism evidence="2 3">
    <name type="scientific">Dyella jejuensis</name>
    <dbReference type="NCBI Taxonomy" id="1432009"/>
    <lineage>
        <taxon>Bacteria</taxon>
        <taxon>Pseudomonadati</taxon>
        <taxon>Pseudomonadota</taxon>
        <taxon>Gammaproteobacteria</taxon>
        <taxon>Lysobacterales</taxon>
        <taxon>Rhodanobacteraceae</taxon>
        <taxon>Dyella</taxon>
    </lineage>
</organism>
<evidence type="ECO:0000313" key="2">
    <source>
        <dbReference type="EMBL" id="MFK2901911.1"/>
    </source>
</evidence>
<sequence length="372" mass="40323">MRPIQAGEVQAGQPLPHDAYDERGKLLLRAGQILASEASVERLIRHAYFDDANASGRQDAQGDAADAERPLASILSARHRLYSLLTGDRRTDFAREIARIAELLQRACRVNPDLSLASILLHRDGLYATRHMINAAIVCELVGAALELSAAERAPIIAAALTMNIGMFELQQQLLAVDGPLSDAQYTQVRRHCEHGVALLGERGVNNETWLQAVLEHHERPDGSGYPGGKHGEAIALPARLLGTADVYCARVAHRHYRPPLPSNLALRWLYLNEGTTLDGKIATSFIKTLGIYPPGTGVRLRNGSIAVVIQRGRGSLTPQVSSITTHDGLRIGTPIRRRGDVAAHAISEAVDLDALELSVNMEALWGTDAVT</sequence>
<dbReference type="InterPro" id="IPR037522">
    <property type="entry name" value="HD_GYP_dom"/>
</dbReference>
<protein>
    <submittedName>
        <fullName evidence="2">Phosphohydrolase</fullName>
    </submittedName>
</protein>
<keyword evidence="3" id="KW-1185">Reference proteome</keyword>
<dbReference type="SUPFAM" id="SSF109604">
    <property type="entry name" value="HD-domain/PDEase-like"/>
    <property type="match status" value="1"/>
</dbReference>
<dbReference type="EMBL" id="JADIKJ010000019">
    <property type="protein sequence ID" value="MFK2901911.1"/>
    <property type="molecule type" value="Genomic_DNA"/>
</dbReference>